<comment type="caution">
    <text evidence="5">The sequence shown here is derived from an EMBL/GenBank/DDBJ whole genome shotgun (WGS) entry which is preliminary data.</text>
</comment>
<dbReference type="SMART" id="SM00382">
    <property type="entry name" value="AAA"/>
    <property type="match status" value="1"/>
</dbReference>
<dbReference type="InterPro" id="IPR032823">
    <property type="entry name" value="BCA_ABC_TP_C"/>
</dbReference>
<dbReference type="EMBL" id="DVGD01000039">
    <property type="protein sequence ID" value="HIR09029.1"/>
    <property type="molecule type" value="Genomic_DNA"/>
</dbReference>
<dbReference type="AlphaFoldDB" id="A0A9D1A6A6"/>
<dbReference type="SUPFAM" id="SSF52540">
    <property type="entry name" value="P-loop containing nucleoside triphosphate hydrolases"/>
    <property type="match status" value="1"/>
</dbReference>
<dbReference type="GO" id="GO:0015188">
    <property type="term" value="F:L-isoleucine transmembrane transporter activity"/>
    <property type="evidence" value="ECO:0007669"/>
    <property type="project" value="TreeGrafter"/>
</dbReference>
<dbReference type="FunFam" id="3.40.50.300:FF:000421">
    <property type="entry name" value="Branched-chain amino acid ABC transporter ATP-binding protein"/>
    <property type="match status" value="1"/>
</dbReference>
<keyword evidence="3 5" id="KW-0067">ATP-binding</keyword>
<dbReference type="GO" id="GO:0016887">
    <property type="term" value="F:ATP hydrolysis activity"/>
    <property type="evidence" value="ECO:0007669"/>
    <property type="project" value="InterPro"/>
</dbReference>
<dbReference type="GO" id="GO:0005304">
    <property type="term" value="F:L-valine transmembrane transporter activity"/>
    <property type="evidence" value="ECO:0007669"/>
    <property type="project" value="TreeGrafter"/>
</dbReference>
<protein>
    <submittedName>
        <fullName evidence="5">ABC transporter ATP-binding protein</fullName>
    </submittedName>
</protein>
<evidence type="ECO:0000313" key="5">
    <source>
        <dbReference type="EMBL" id="HIR09029.1"/>
    </source>
</evidence>
<dbReference type="Proteomes" id="UP000824258">
    <property type="component" value="Unassembled WGS sequence"/>
</dbReference>
<dbReference type="GO" id="GO:1903805">
    <property type="term" value="P:L-valine import across plasma membrane"/>
    <property type="evidence" value="ECO:0007669"/>
    <property type="project" value="TreeGrafter"/>
</dbReference>
<dbReference type="InterPro" id="IPR051120">
    <property type="entry name" value="ABC_AA/LPS_Transport"/>
</dbReference>
<reference evidence="5" key="1">
    <citation type="submission" date="2020-10" db="EMBL/GenBank/DDBJ databases">
        <authorList>
            <person name="Gilroy R."/>
        </authorList>
    </citation>
    <scope>NUCLEOTIDE SEQUENCE</scope>
    <source>
        <strain evidence="5">ChiHjej9B8-7071</strain>
    </source>
</reference>
<evidence type="ECO:0000256" key="3">
    <source>
        <dbReference type="ARBA" id="ARBA00022840"/>
    </source>
</evidence>
<keyword evidence="1" id="KW-0813">Transport</keyword>
<sequence length="261" mass="28134">MPVLETQHLGIDFGGLTAVDDFTITVGATEICGLIGPNGAGKTTVFNLLTNVYQPTRGNIMVNGFSTAGKSTHQVSRMGIARTFQNIRLYNNLTVIDNVKVGMHNMMKENLLAAITHGFGYGKAERQATETSLELLDFFGLADLAQAPAGSLPYGAQRRLEIVRALASNPRILLLDEPAAGMNPSETQELMENIRRIRDTFHIAIMLIEHDMSLVMGICEAICVLNYGKVIAKGTPDDIKSNAVVIEAYLGKKGGKGNAQG</sequence>
<organism evidence="5 6">
    <name type="scientific">Candidatus Avoscillospira stercoripullorum</name>
    <dbReference type="NCBI Taxonomy" id="2840709"/>
    <lineage>
        <taxon>Bacteria</taxon>
        <taxon>Bacillati</taxon>
        <taxon>Bacillota</taxon>
        <taxon>Clostridia</taxon>
        <taxon>Eubacteriales</taxon>
        <taxon>Oscillospiraceae</taxon>
        <taxon>Oscillospiraceae incertae sedis</taxon>
        <taxon>Candidatus Avoscillospira</taxon>
    </lineage>
</organism>
<dbReference type="Pfam" id="PF12399">
    <property type="entry name" value="BCA_ABC_TP_C"/>
    <property type="match status" value="1"/>
</dbReference>
<dbReference type="InterPro" id="IPR027417">
    <property type="entry name" value="P-loop_NTPase"/>
</dbReference>
<name>A0A9D1A6A6_9FIRM</name>
<accession>A0A9D1A6A6</accession>
<dbReference type="InterPro" id="IPR003439">
    <property type="entry name" value="ABC_transporter-like_ATP-bd"/>
</dbReference>
<dbReference type="GO" id="GO:0015192">
    <property type="term" value="F:L-phenylalanine transmembrane transporter activity"/>
    <property type="evidence" value="ECO:0007669"/>
    <property type="project" value="TreeGrafter"/>
</dbReference>
<dbReference type="InterPro" id="IPR003593">
    <property type="entry name" value="AAA+_ATPase"/>
</dbReference>
<gene>
    <name evidence="5" type="ORF">IAA70_01350</name>
</gene>
<dbReference type="PANTHER" id="PTHR45772:SF7">
    <property type="entry name" value="AMINO ACID ABC TRANSPORTER ATP-BINDING PROTEIN"/>
    <property type="match status" value="1"/>
</dbReference>
<dbReference type="PANTHER" id="PTHR45772">
    <property type="entry name" value="CONSERVED COMPONENT OF ABC TRANSPORTER FOR NATURAL AMINO ACIDS-RELATED"/>
    <property type="match status" value="1"/>
</dbReference>
<keyword evidence="2" id="KW-0547">Nucleotide-binding</keyword>
<dbReference type="Pfam" id="PF00005">
    <property type="entry name" value="ABC_tran"/>
    <property type="match status" value="1"/>
</dbReference>
<feature type="domain" description="ABC transporter" evidence="4">
    <location>
        <begin position="4"/>
        <end position="252"/>
    </location>
</feature>
<proteinExistence type="predicted"/>
<dbReference type="GO" id="GO:0005886">
    <property type="term" value="C:plasma membrane"/>
    <property type="evidence" value="ECO:0007669"/>
    <property type="project" value="TreeGrafter"/>
</dbReference>
<dbReference type="CDD" id="cd03219">
    <property type="entry name" value="ABC_Mj1267_LivG_branched"/>
    <property type="match status" value="1"/>
</dbReference>
<dbReference type="GO" id="GO:0042941">
    <property type="term" value="P:D-alanine transmembrane transport"/>
    <property type="evidence" value="ECO:0007669"/>
    <property type="project" value="TreeGrafter"/>
</dbReference>
<dbReference type="GO" id="GO:1903806">
    <property type="term" value="P:L-isoleucine import across plasma membrane"/>
    <property type="evidence" value="ECO:0007669"/>
    <property type="project" value="TreeGrafter"/>
</dbReference>
<dbReference type="GO" id="GO:0005524">
    <property type="term" value="F:ATP binding"/>
    <property type="evidence" value="ECO:0007669"/>
    <property type="project" value="UniProtKB-KW"/>
</dbReference>
<evidence type="ECO:0000256" key="1">
    <source>
        <dbReference type="ARBA" id="ARBA00022448"/>
    </source>
</evidence>
<dbReference type="PROSITE" id="PS50893">
    <property type="entry name" value="ABC_TRANSPORTER_2"/>
    <property type="match status" value="1"/>
</dbReference>
<reference evidence="5" key="2">
    <citation type="journal article" date="2021" name="PeerJ">
        <title>Extensive microbial diversity within the chicken gut microbiome revealed by metagenomics and culture.</title>
        <authorList>
            <person name="Gilroy R."/>
            <person name="Ravi A."/>
            <person name="Getino M."/>
            <person name="Pursley I."/>
            <person name="Horton D.L."/>
            <person name="Alikhan N.F."/>
            <person name="Baker D."/>
            <person name="Gharbi K."/>
            <person name="Hall N."/>
            <person name="Watson M."/>
            <person name="Adriaenssens E.M."/>
            <person name="Foster-Nyarko E."/>
            <person name="Jarju S."/>
            <person name="Secka A."/>
            <person name="Antonio M."/>
            <person name="Oren A."/>
            <person name="Chaudhuri R.R."/>
            <person name="La Ragione R."/>
            <person name="Hildebrand F."/>
            <person name="Pallen M.J."/>
        </authorList>
    </citation>
    <scope>NUCLEOTIDE SEQUENCE</scope>
    <source>
        <strain evidence="5">ChiHjej9B8-7071</strain>
    </source>
</reference>
<evidence type="ECO:0000313" key="6">
    <source>
        <dbReference type="Proteomes" id="UP000824258"/>
    </source>
</evidence>
<dbReference type="GO" id="GO:0015808">
    <property type="term" value="P:L-alanine transport"/>
    <property type="evidence" value="ECO:0007669"/>
    <property type="project" value="TreeGrafter"/>
</dbReference>
<dbReference type="Gene3D" id="3.40.50.300">
    <property type="entry name" value="P-loop containing nucleotide triphosphate hydrolases"/>
    <property type="match status" value="1"/>
</dbReference>
<evidence type="ECO:0000259" key="4">
    <source>
        <dbReference type="PROSITE" id="PS50893"/>
    </source>
</evidence>
<evidence type="ECO:0000256" key="2">
    <source>
        <dbReference type="ARBA" id="ARBA00022741"/>
    </source>
</evidence>